<dbReference type="AlphaFoldDB" id="A0A2N3VHA3"/>
<protein>
    <submittedName>
        <fullName evidence="3">Uncharacterized protein</fullName>
    </submittedName>
</protein>
<accession>A0A2N3VHA3</accession>
<dbReference type="EMBL" id="PJMW01000002">
    <property type="protein sequence ID" value="PKV81007.1"/>
    <property type="molecule type" value="Genomic_DNA"/>
</dbReference>
<evidence type="ECO:0000313" key="4">
    <source>
        <dbReference type="Proteomes" id="UP000233766"/>
    </source>
</evidence>
<reference evidence="3 4" key="1">
    <citation type="submission" date="2017-12" db="EMBL/GenBank/DDBJ databases">
        <title>Sequencing the genomes of 1000 Actinobacteria strains.</title>
        <authorList>
            <person name="Klenk H.-P."/>
        </authorList>
    </citation>
    <scope>NUCLEOTIDE SEQUENCE [LARGE SCALE GENOMIC DNA]</scope>
    <source>
        <strain evidence="3 4">DSM 44489</strain>
    </source>
</reference>
<comment type="caution">
    <text evidence="3">The sequence shown here is derived from an EMBL/GenBank/DDBJ whole genome shotgun (WGS) entry which is preliminary data.</text>
</comment>
<name>A0A2N3VHA3_9NOCA</name>
<organism evidence="3 4">
    <name type="scientific">Nocardia fluminea</name>
    <dbReference type="NCBI Taxonomy" id="134984"/>
    <lineage>
        <taxon>Bacteria</taxon>
        <taxon>Bacillati</taxon>
        <taxon>Actinomycetota</taxon>
        <taxon>Actinomycetes</taxon>
        <taxon>Mycobacteriales</taxon>
        <taxon>Nocardiaceae</taxon>
        <taxon>Nocardia</taxon>
    </lineage>
</organism>
<feature type="region of interest" description="Disordered" evidence="1">
    <location>
        <begin position="1"/>
        <end position="24"/>
    </location>
</feature>
<evidence type="ECO:0000313" key="3">
    <source>
        <dbReference type="EMBL" id="PKV81007.1"/>
    </source>
</evidence>
<feature type="transmembrane region" description="Helical" evidence="2">
    <location>
        <begin position="128"/>
        <end position="149"/>
    </location>
</feature>
<keyword evidence="4" id="KW-1185">Reference proteome</keyword>
<evidence type="ECO:0000256" key="2">
    <source>
        <dbReference type="SAM" id="Phobius"/>
    </source>
</evidence>
<proteinExistence type="predicted"/>
<dbReference type="Pfam" id="PF26327">
    <property type="entry name" value="LpqS"/>
    <property type="match status" value="1"/>
</dbReference>
<evidence type="ECO:0000256" key="1">
    <source>
        <dbReference type="SAM" id="MobiDB-lite"/>
    </source>
</evidence>
<keyword evidence="2" id="KW-0812">Transmembrane</keyword>
<gene>
    <name evidence="3" type="ORF">ATK86_5451</name>
</gene>
<dbReference type="InterPro" id="IPR058714">
    <property type="entry name" value="LpqS"/>
</dbReference>
<feature type="transmembrane region" description="Helical" evidence="2">
    <location>
        <begin position="58"/>
        <end position="75"/>
    </location>
</feature>
<keyword evidence="2" id="KW-1133">Transmembrane helix</keyword>
<sequence>MVMLRDGRTAPRPYPPTRPSRNSALMRNPGAVPLPLPLPLYIRYPRLTVKLSVRLRRGGWLIALLMAALLVVPAVDCSLVREHTHSDNHHAVDSAETSASDAGLAEFFLPTATTAHCDVDTVHCLAKALPPGVVSLTLAAMLLAAFAAVMPISPTPPAGGVGVRGPPGQPPGTRGRNILSLHCIARR</sequence>
<dbReference type="Proteomes" id="UP000233766">
    <property type="component" value="Unassembled WGS sequence"/>
</dbReference>
<keyword evidence="2" id="KW-0472">Membrane</keyword>